<gene>
    <name evidence="2" type="ORF">AVDCRST_MAG49-1147</name>
</gene>
<proteinExistence type="predicted"/>
<evidence type="ECO:0000313" key="2">
    <source>
        <dbReference type="EMBL" id="CAA9544973.1"/>
    </source>
</evidence>
<sequence length="113" mass="12177">MHGEASLAPRERARPRPCEPCQSTQPMPCRTGRDATGRGVRREDGGEEGAQPWKAARRGGAPPPPAGPTATRLGLIPERSGAAGRGQRWTITRHIVSVIRARMTPPDPHRHGP</sequence>
<dbReference type="EMBL" id="CADCWG010000071">
    <property type="protein sequence ID" value="CAA9544973.1"/>
    <property type="molecule type" value="Genomic_DNA"/>
</dbReference>
<feature type="compositionally biased region" description="Basic and acidic residues" evidence="1">
    <location>
        <begin position="1"/>
        <end position="17"/>
    </location>
</feature>
<accession>A0A6J4UD04</accession>
<dbReference type="AlphaFoldDB" id="A0A6J4UD04"/>
<protein>
    <submittedName>
        <fullName evidence="2">Uncharacterized protein</fullName>
    </submittedName>
</protein>
<evidence type="ECO:0000256" key="1">
    <source>
        <dbReference type="SAM" id="MobiDB-lite"/>
    </source>
</evidence>
<feature type="region of interest" description="Disordered" evidence="1">
    <location>
        <begin position="1"/>
        <end position="87"/>
    </location>
</feature>
<name>A0A6J4UD04_9BACT</name>
<reference evidence="2" key="1">
    <citation type="submission" date="2020-02" db="EMBL/GenBank/DDBJ databases">
        <authorList>
            <person name="Meier V. D."/>
        </authorList>
    </citation>
    <scope>NUCLEOTIDE SEQUENCE</scope>
    <source>
        <strain evidence="2">AVDCRST_MAG49</strain>
    </source>
</reference>
<organism evidence="2">
    <name type="scientific">uncultured Thermomicrobiales bacterium</name>
    <dbReference type="NCBI Taxonomy" id="1645740"/>
    <lineage>
        <taxon>Bacteria</taxon>
        <taxon>Pseudomonadati</taxon>
        <taxon>Thermomicrobiota</taxon>
        <taxon>Thermomicrobia</taxon>
        <taxon>Thermomicrobiales</taxon>
        <taxon>environmental samples</taxon>
    </lineage>
</organism>
<feature type="compositionally biased region" description="Basic and acidic residues" evidence="1">
    <location>
        <begin position="31"/>
        <end position="44"/>
    </location>
</feature>